<accession>R7ZV29</accession>
<sequence length="298" mass="34158">MSLRYDRMRLDKKRWDACNCFHYLGLRLTHHRFGNPDVLGHATTLAGSFEPILFRAARWQVSLASGMGASYLNRVYNETTNPENTFFSAPISFLLFVSPHIQYALTEKWSANIAFHYNHISNGGQRQPNRGMNFPTLGLGAYYYLQTPEFPGYLPEELNNRWNPYLEVFATMKNNPIANTRSPAVGTSIGAYRKVTGINALGGGWEGTWDQSLSAGTEKDDLINHGVFVAHHFLFGRFDFSQRMAFYLRKPENYQPDKSFYQRYAILYRLSKHLRAGASMKTHGHVAENIELRMGYVF</sequence>
<dbReference type="InterPro" id="IPR018550">
    <property type="entry name" value="Lipid-A_deacylase-rel"/>
</dbReference>
<proteinExistence type="predicted"/>
<evidence type="ECO:0000313" key="2">
    <source>
        <dbReference type="Proteomes" id="UP000013909"/>
    </source>
</evidence>
<evidence type="ECO:0000313" key="1">
    <source>
        <dbReference type="EMBL" id="EON77888.1"/>
    </source>
</evidence>
<gene>
    <name evidence="1" type="ORF">ADIS_1601</name>
</gene>
<reference evidence="1 2" key="1">
    <citation type="submission" date="2013-02" db="EMBL/GenBank/DDBJ databases">
        <title>A novel strain isolated from Lonar lake, Maharashtra, India.</title>
        <authorList>
            <person name="Singh A."/>
        </authorList>
    </citation>
    <scope>NUCLEOTIDE SEQUENCE [LARGE SCALE GENOMIC DNA]</scope>
    <source>
        <strain evidence="1 2">AK24</strain>
    </source>
</reference>
<name>R7ZV29_9BACT</name>
<organism evidence="1 2">
    <name type="scientific">Lunatimonas lonarensis</name>
    <dbReference type="NCBI Taxonomy" id="1232681"/>
    <lineage>
        <taxon>Bacteria</taxon>
        <taxon>Pseudomonadati</taxon>
        <taxon>Bacteroidota</taxon>
        <taxon>Cytophagia</taxon>
        <taxon>Cytophagales</taxon>
        <taxon>Cyclobacteriaceae</taxon>
    </lineage>
</organism>
<dbReference type="PATRIC" id="fig|1288963.3.peg.1589"/>
<keyword evidence="2" id="KW-1185">Reference proteome</keyword>
<protein>
    <submittedName>
        <fullName evidence="1">Uncharacterized protein</fullName>
    </submittedName>
</protein>
<dbReference type="AlphaFoldDB" id="R7ZV29"/>
<dbReference type="Pfam" id="PF09411">
    <property type="entry name" value="PagL"/>
    <property type="match status" value="1"/>
</dbReference>
<dbReference type="EMBL" id="AQHR01000048">
    <property type="protein sequence ID" value="EON77888.1"/>
    <property type="molecule type" value="Genomic_DNA"/>
</dbReference>
<dbReference type="STRING" id="1232681.ADIS_1601"/>
<comment type="caution">
    <text evidence="1">The sequence shown here is derived from an EMBL/GenBank/DDBJ whole genome shotgun (WGS) entry which is preliminary data.</text>
</comment>
<dbReference type="Gene3D" id="2.40.160.20">
    <property type="match status" value="1"/>
</dbReference>
<dbReference type="Proteomes" id="UP000013909">
    <property type="component" value="Unassembled WGS sequence"/>
</dbReference>